<protein>
    <submittedName>
        <fullName evidence="1">Uncharacterized protein</fullName>
    </submittedName>
</protein>
<sequence>MSETAWSLRNPNRPVDASALQEESVKIHVSSKKHLLAKKEFSVQRDNDAQVKDILTSYFIEHEDEETATLDPAVHLYRYRVTEGLLFAGIPISKSDYLRPLLERAEIKLTGAQHLGQYVPKIEALEFAALNKELQGESVFLMYDGTRRLGEAINVVGRFCSESFALVQRLLSFQTLSASPDNAALSTTLSNVATKQLDLDYEAVSGERVGFAAKREFMTAWLILVQNNNTAKTKWKALTSQAMGMMAPCTVCAAHMNWKVIV</sequence>
<dbReference type="Proteomes" id="UP001190700">
    <property type="component" value="Unassembled WGS sequence"/>
</dbReference>
<accession>A0AAE0C5J9</accession>
<evidence type="ECO:0000313" key="2">
    <source>
        <dbReference type="Proteomes" id="UP001190700"/>
    </source>
</evidence>
<name>A0AAE0C5J9_9CHLO</name>
<gene>
    <name evidence="1" type="ORF">CYMTET_42377</name>
</gene>
<dbReference type="EMBL" id="LGRX02028372">
    <property type="protein sequence ID" value="KAK3248149.1"/>
    <property type="molecule type" value="Genomic_DNA"/>
</dbReference>
<evidence type="ECO:0000313" key="1">
    <source>
        <dbReference type="EMBL" id="KAK3248149.1"/>
    </source>
</evidence>
<keyword evidence="2" id="KW-1185">Reference proteome</keyword>
<organism evidence="1 2">
    <name type="scientific">Cymbomonas tetramitiformis</name>
    <dbReference type="NCBI Taxonomy" id="36881"/>
    <lineage>
        <taxon>Eukaryota</taxon>
        <taxon>Viridiplantae</taxon>
        <taxon>Chlorophyta</taxon>
        <taxon>Pyramimonadophyceae</taxon>
        <taxon>Pyramimonadales</taxon>
        <taxon>Pyramimonadaceae</taxon>
        <taxon>Cymbomonas</taxon>
    </lineage>
</organism>
<comment type="caution">
    <text evidence="1">The sequence shown here is derived from an EMBL/GenBank/DDBJ whole genome shotgun (WGS) entry which is preliminary data.</text>
</comment>
<dbReference type="AlphaFoldDB" id="A0AAE0C5J9"/>
<reference evidence="1 2" key="1">
    <citation type="journal article" date="2015" name="Genome Biol. Evol.">
        <title>Comparative Genomics of a Bacterivorous Green Alga Reveals Evolutionary Causalities and Consequences of Phago-Mixotrophic Mode of Nutrition.</title>
        <authorList>
            <person name="Burns J.A."/>
            <person name="Paasch A."/>
            <person name="Narechania A."/>
            <person name="Kim E."/>
        </authorList>
    </citation>
    <scope>NUCLEOTIDE SEQUENCE [LARGE SCALE GENOMIC DNA]</scope>
    <source>
        <strain evidence="1 2">PLY_AMNH</strain>
    </source>
</reference>
<proteinExistence type="predicted"/>